<dbReference type="Pfam" id="PF00501">
    <property type="entry name" value="AMP-binding"/>
    <property type="match status" value="1"/>
</dbReference>
<dbReference type="HOGENOM" id="CLU_817744_0_0_1"/>
<dbReference type="AlphaFoldDB" id="A0A0C3RU25"/>
<keyword evidence="3" id="KW-1185">Reference proteome</keyword>
<evidence type="ECO:0000313" key="3">
    <source>
        <dbReference type="Proteomes" id="UP000053257"/>
    </source>
</evidence>
<dbReference type="InterPro" id="IPR042099">
    <property type="entry name" value="ANL_N_sf"/>
</dbReference>
<feature type="non-terminal residue" evidence="2">
    <location>
        <position position="340"/>
    </location>
</feature>
<protein>
    <recommendedName>
        <fullName evidence="1">AMP-dependent synthetase/ligase domain-containing protein</fullName>
    </recommendedName>
</protein>
<evidence type="ECO:0000313" key="2">
    <source>
        <dbReference type="EMBL" id="KIP04376.1"/>
    </source>
</evidence>
<accession>A0A0C3RU25</accession>
<dbReference type="Gene3D" id="3.40.50.12780">
    <property type="entry name" value="N-terminal domain of ligase-like"/>
    <property type="match status" value="1"/>
</dbReference>
<dbReference type="STRING" id="745531.A0A0C3RU25"/>
<sequence length="340" mass="36663">MASTSHNWLSLFVPALKRHRERVILRPYLGPAPDWGRITFREWDQLLAAATLHWRGALASLEPGDVVGVWHVARLCTPHGPLTRRLRRLTGSRWTDLLHICGVAAAGFVPQLFSAVFTPHVVKALLALGGAEAVVFDADAFPDAPRESALRAWPAPGADALRAIVAEHPTTLETAEADLPAVGERDACAVFHSSGTTSGLPKLIPTSHLLMKTFIEHKFPDCLVSSEYDASSYVYNSLGSLAHVGSFQCFHAAAVHGACTAQASSMAMAPAEMLHMVRACGLNALVQYGTFVAAHIRAARDGDAHVRDALHAFRQILYTGVALPDEDEQWAADEGLSMSV</sequence>
<dbReference type="OrthoDB" id="429813at2759"/>
<proteinExistence type="predicted"/>
<evidence type="ECO:0000259" key="1">
    <source>
        <dbReference type="Pfam" id="PF00501"/>
    </source>
</evidence>
<reference evidence="2 3" key="1">
    <citation type="journal article" date="2014" name="PLoS Genet.">
        <title>Analysis of the Phlebiopsis gigantea genome, transcriptome and secretome provides insight into its pioneer colonization strategies of wood.</title>
        <authorList>
            <person name="Hori C."/>
            <person name="Ishida T."/>
            <person name="Igarashi K."/>
            <person name="Samejima M."/>
            <person name="Suzuki H."/>
            <person name="Master E."/>
            <person name="Ferreira P."/>
            <person name="Ruiz-Duenas F.J."/>
            <person name="Held B."/>
            <person name="Canessa P."/>
            <person name="Larrondo L.F."/>
            <person name="Schmoll M."/>
            <person name="Druzhinina I.S."/>
            <person name="Kubicek C.P."/>
            <person name="Gaskell J.A."/>
            <person name="Kersten P."/>
            <person name="St John F."/>
            <person name="Glasner J."/>
            <person name="Sabat G."/>
            <person name="Splinter BonDurant S."/>
            <person name="Syed K."/>
            <person name="Yadav J."/>
            <person name="Mgbeahuruike A.C."/>
            <person name="Kovalchuk A."/>
            <person name="Asiegbu F.O."/>
            <person name="Lackner G."/>
            <person name="Hoffmeister D."/>
            <person name="Rencoret J."/>
            <person name="Gutierrez A."/>
            <person name="Sun H."/>
            <person name="Lindquist E."/>
            <person name="Barry K."/>
            <person name="Riley R."/>
            <person name="Grigoriev I.V."/>
            <person name="Henrissat B."/>
            <person name="Kues U."/>
            <person name="Berka R.M."/>
            <person name="Martinez A.T."/>
            <person name="Covert S.F."/>
            <person name="Blanchette R.A."/>
            <person name="Cullen D."/>
        </authorList>
    </citation>
    <scope>NUCLEOTIDE SEQUENCE [LARGE SCALE GENOMIC DNA]</scope>
    <source>
        <strain evidence="2 3">11061_1 CR5-6</strain>
    </source>
</reference>
<feature type="domain" description="AMP-dependent synthetase/ligase" evidence="1">
    <location>
        <begin position="100"/>
        <end position="333"/>
    </location>
</feature>
<dbReference type="EMBL" id="KN840576">
    <property type="protein sequence ID" value="KIP04376.1"/>
    <property type="molecule type" value="Genomic_DNA"/>
</dbReference>
<dbReference type="InterPro" id="IPR000873">
    <property type="entry name" value="AMP-dep_synth/lig_dom"/>
</dbReference>
<gene>
    <name evidence="2" type="ORF">PHLGIDRAFT_120740</name>
</gene>
<dbReference type="SUPFAM" id="SSF56801">
    <property type="entry name" value="Acetyl-CoA synthetase-like"/>
    <property type="match status" value="1"/>
</dbReference>
<dbReference type="Proteomes" id="UP000053257">
    <property type="component" value="Unassembled WGS sequence"/>
</dbReference>
<name>A0A0C3RU25_PHLG1</name>
<organism evidence="2 3">
    <name type="scientific">Phlebiopsis gigantea (strain 11061_1 CR5-6)</name>
    <name type="common">White-rot fungus</name>
    <name type="synonym">Peniophora gigantea</name>
    <dbReference type="NCBI Taxonomy" id="745531"/>
    <lineage>
        <taxon>Eukaryota</taxon>
        <taxon>Fungi</taxon>
        <taxon>Dikarya</taxon>
        <taxon>Basidiomycota</taxon>
        <taxon>Agaricomycotina</taxon>
        <taxon>Agaricomycetes</taxon>
        <taxon>Polyporales</taxon>
        <taxon>Phanerochaetaceae</taxon>
        <taxon>Phlebiopsis</taxon>
    </lineage>
</organism>